<name>A0A0S2I1L0_9BACT</name>
<dbReference type="InterPro" id="IPR027485">
    <property type="entry name" value="AMMECR1_N"/>
</dbReference>
<dbReference type="InterPro" id="IPR036071">
    <property type="entry name" value="AMMECR1_dom_sf"/>
</dbReference>
<dbReference type="EMBL" id="CP013118">
    <property type="protein sequence ID" value="ALO16264.1"/>
    <property type="molecule type" value="Genomic_DNA"/>
</dbReference>
<dbReference type="InterPro" id="IPR027623">
    <property type="entry name" value="AmmeMemoSam_A"/>
</dbReference>
<evidence type="ECO:0000313" key="2">
    <source>
        <dbReference type="EMBL" id="ALO16264.1"/>
    </source>
</evidence>
<sequence>MEQKHIYVLTAEQAVRKFVVDGVRLKKPEDVDERLLLKRGCFVSLHLENGDLRGCIGTIEPRFKTLFEEIVQNAISASSTDPRFRPVAPEELSEIKVSVDVLSPFEEVTPDQLDPAVYGLIISDGHRKGVLLPALESVDTVEKQIDIVKKKARLQMVDNDQLKFYRFRSDRFE</sequence>
<dbReference type="Gene3D" id="3.30.700.20">
    <property type="entry name" value="Hypothetical protein ph0010, domain 1"/>
    <property type="match status" value="1"/>
</dbReference>
<proteinExistence type="predicted"/>
<dbReference type="InterPro" id="IPR002733">
    <property type="entry name" value="AMMECR1_domain"/>
</dbReference>
<dbReference type="InterPro" id="IPR023473">
    <property type="entry name" value="AMMECR1"/>
</dbReference>
<dbReference type="SUPFAM" id="SSF143447">
    <property type="entry name" value="AMMECR1-like"/>
    <property type="match status" value="1"/>
</dbReference>
<evidence type="ECO:0000313" key="3">
    <source>
        <dbReference type="Proteomes" id="UP000064893"/>
    </source>
</evidence>
<dbReference type="Gene3D" id="3.30.1490.150">
    <property type="entry name" value="Hypothetical protein ph0010, domain 2"/>
    <property type="match status" value="1"/>
</dbReference>
<dbReference type="PANTHER" id="PTHR13016:SF0">
    <property type="entry name" value="AMME SYNDROME CANDIDATE GENE 1 PROTEIN"/>
    <property type="match status" value="1"/>
</dbReference>
<keyword evidence="3" id="KW-1185">Reference proteome</keyword>
<evidence type="ECO:0000259" key="1">
    <source>
        <dbReference type="PROSITE" id="PS51112"/>
    </source>
</evidence>
<dbReference type="RefSeq" id="WP_057953652.1">
    <property type="nucleotide sequence ID" value="NZ_CP013118.1"/>
</dbReference>
<dbReference type="NCBIfam" id="TIGR04335">
    <property type="entry name" value="AmmeMemoSam_A"/>
    <property type="match status" value="1"/>
</dbReference>
<reference evidence="2 3" key="1">
    <citation type="submission" date="2015-11" db="EMBL/GenBank/DDBJ databases">
        <title>Description and complete genome sequence of a novel strain predominating in hypersaline microbial mats and representing a new family of the Bacteriodetes phylum.</title>
        <authorList>
            <person name="Spring S."/>
            <person name="Bunk B."/>
            <person name="Sproer C."/>
            <person name="Klenk H.-P."/>
        </authorList>
    </citation>
    <scope>NUCLEOTIDE SEQUENCE [LARGE SCALE GENOMIC DNA]</scope>
    <source>
        <strain evidence="2 3">L21-Spi-D4</strain>
    </source>
</reference>
<dbReference type="AlphaFoldDB" id="A0A0S2I1L0"/>
<dbReference type="PROSITE" id="PS51112">
    <property type="entry name" value="AMMECR1"/>
    <property type="match status" value="1"/>
</dbReference>
<accession>A0A0S2I1L0</accession>
<dbReference type="Pfam" id="PF01871">
    <property type="entry name" value="AMMECR1"/>
    <property type="match status" value="1"/>
</dbReference>
<gene>
    <name evidence="2" type="ORF">L21SP5_02641</name>
</gene>
<dbReference type="STRING" id="1307839.L21SP5_02641"/>
<dbReference type="KEGG" id="blq:L21SP5_02641"/>
<dbReference type="OrthoDB" id="9785549at2"/>
<dbReference type="Proteomes" id="UP000064893">
    <property type="component" value="Chromosome"/>
</dbReference>
<feature type="domain" description="AMMECR1" evidence="1">
    <location>
        <begin position="2"/>
        <end position="173"/>
    </location>
</feature>
<protein>
    <recommendedName>
        <fullName evidence="1">AMMECR1 domain-containing protein</fullName>
    </recommendedName>
</protein>
<organism evidence="2 3">
    <name type="scientific">Salinivirga cyanobacteriivorans</name>
    <dbReference type="NCBI Taxonomy" id="1307839"/>
    <lineage>
        <taxon>Bacteria</taxon>
        <taxon>Pseudomonadati</taxon>
        <taxon>Bacteroidota</taxon>
        <taxon>Bacteroidia</taxon>
        <taxon>Bacteroidales</taxon>
        <taxon>Salinivirgaceae</taxon>
        <taxon>Salinivirga</taxon>
    </lineage>
</organism>
<dbReference type="PANTHER" id="PTHR13016">
    <property type="entry name" value="AMMECR1 HOMOLOG"/>
    <property type="match status" value="1"/>
</dbReference>